<dbReference type="Pfam" id="PF14299">
    <property type="entry name" value="PP2"/>
    <property type="match status" value="1"/>
</dbReference>
<evidence type="ECO:0000313" key="3">
    <source>
        <dbReference type="EMBL" id="CAH2046376.1"/>
    </source>
</evidence>
<dbReference type="EMBL" id="OU466858">
    <property type="protein sequence ID" value="CAH2046376.1"/>
    <property type="molecule type" value="Genomic_DNA"/>
</dbReference>
<dbReference type="FunFam" id="3.40.50.10140:FF:000007">
    <property type="entry name" value="Disease resistance protein (TIR-NBS-LRR class)"/>
    <property type="match status" value="1"/>
</dbReference>
<reference evidence="3 4" key="1">
    <citation type="submission" date="2022-03" db="EMBL/GenBank/DDBJ databases">
        <authorList>
            <person name="Nunn A."/>
            <person name="Chopra R."/>
            <person name="Nunn A."/>
            <person name="Contreras Garrido A."/>
        </authorList>
    </citation>
    <scope>NUCLEOTIDE SEQUENCE [LARGE SCALE GENOMIC DNA]</scope>
</reference>
<dbReference type="InterPro" id="IPR035897">
    <property type="entry name" value="Toll_tir_struct_dom_sf"/>
</dbReference>
<dbReference type="GO" id="GO:0007165">
    <property type="term" value="P:signal transduction"/>
    <property type="evidence" value="ECO:0007669"/>
    <property type="project" value="InterPro"/>
</dbReference>
<dbReference type="Proteomes" id="UP000836841">
    <property type="component" value="Chromosome 2"/>
</dbReference>
<dbReference type="SMART" id="SM00255">
    <property type="entry name" value="TIR"/>
    <property type="match status" value="1"/>
</dbReference>
<dbReference type="PROSITE" id="PS50104">
    <property type="entry name" value="TIR"/>
    <property type="match status" value="1"/>
</dbReference>
<dbReference type="Gene3D" id="3.40.50.10140">
    <property type="entry name" value="Toll/interleukin-1 receptor homology (TIR) domain"/>
    <property type="match status" value="1"/>
</dbReference>
<evidence type="ECO:0000313" key="4">
    <source>
        <dbReference type="Proteomes" id="UP000836841"/>
    </source>
</evidence>
<feature type="domain" description="TIR" evidence="2">
    <location>
        <begin position="17"/>
        <end position="185"/>
    </location>
</feature>
<dbReference type="Pfam" id="PF01582">
    <property type="entry name" value="TIR"/>
    <property type="match status" value="1"/>
</dbReference>
<dbReference type="SUPFAM" id="SSF52200">
    <property type="entry name" value="Toll/Interleukin receptor TIR domain"/>
    <property type="match status" value="1"/>
</dbReference>
<evidence type="ECO:0000256" key="1">
    <source>
        <dbReference type="ARBA" id="ARBA00023027"/>
    </source>
</evidence>
<dbReference type="InterPro" id="IPR000157">
    <property type="entry name" value="TIR_dom"/>
</dbReference>
<accession>A0AAU9RNZ0</accession>
<name>A0AAU9RNZ0_THLAR</name>
<evidence type="ECO:0000259" key="2">
    <source>
        <dbReference type="PROSITE" id="PS50104"/>
    </source>
</evidence>
<dbReference type="AlphaFoldDB" id="A0AAU9RNZ0"/>
<keyword evidence="1" id="KW-0520">NAD</keyword>
<sequence length="374" mass="42789">MASSSSSSPSVIGLTRTGPQVFINFRGLDIRRGILSFLVPALSKENVNVFIDDREVRGEHLTNLFQRIEESKIALAIFSEKYSTSEWCLDELAKIYECVKIEKLNVIPVFYKVKVASVKYRTGDFGDQYRRLRGKHNVAEPARVQSWKDALMSVPLFFGLSMSETSGKTDKDFVDEIVKEVKKSLEEIKARKPEAIQERHPEAIQERQQPEAAQIRQAVVERQGNMINVRQLKISSSFNARYWTFVSLSESPNEVAIEVAKMRECPYLDVCGKLDTKELTSGTKYEVVFVVKVEDTMSRWDYPAKVQLMVPDKELQERELQFVDLIKNEWVDIQAGVFVAQPHKEKVAFCLYQHNADKKMTGLQVKGAIVRPKE</sequence>
<dbReference type="InterPro" id="IPR025886">
    <property type="entry name" value="PP2-like"/>
</dbReference>
<gene>
    <name evidence="3" type="ORF">TAV2_LOCUS7711</name>
</gene>
<proteinExistence type="predicted"/>
<dbReference type="PANTHER" id="PTHR32009">
    <property type="entry name" value="TMV RESISTANCE PROTEIN N-LIKE"/>
    <property type="match status" value="1"/>
</dbReference>
<organism evidence="3 4">
    <name type="scientific">Thlaspi arvense</name>
    <name type="common">Field penny-cress</name>
    <dbReference type="NCBI Taxonomy" id="13288"/>
    <lineage>
        <taxon>Eukaryota</taxon>
        <taxon>Viridiplantae</taxon>
        <taxon>Streptophyta</taxon>
        <taxon>Embryophyta</taxon>
        <taxon>Tracheophyta</taxon>
        <taxon>Spermatophyta</taxon>
        <taxon>Magnoliopsida</taxon>
        <taxon>eudicotyledons</taxon>
        <taxon>Gunneridae</taxon>
        <taxon>Pentapetalae</taxon>
        <taxon>rosids</taxon>
        <taxon>malvids</taxon>
        <taxon>Brassicales</taxon>
        <taxon>Brassicaceae</taxon>
        <taxon>Thlaspideae</taxon>
        <taxon>Thlaspi</taxon>
    </lineage>
</organism>
<protein>
    <recommendedName>
        <fullName evidence="2">TIR domain-containing protein</fullName>
    </recommendedName>
</protein>
<keyword evidence="4" id="KW-1185">Reference proteome</keyword>
<dbReference type="PANTHER" id="PTHR32009:SF75">
    <property type="entry name" value="PROTEIN PHLOEM PROTEIN 2-LIKE A5-RELATED"/>
    <property type="match status" value="1"/>
</dbReference>